<comment type="caution">
    <text evidence="1">The sequence shown here is derived from an EMBL/GenBank/DDBJ whole genome shotgun (WGS) entry which is preliminary data.</text>
</comment>
<keyword evidence="2" id="KW-1185">Reference proteome</keyword>
<reference evidence="1" key="1">
    <citation type="submission" date="2022-07" db="EMBL/GenBank/DDBJ databases">
        <title>Genome Sequence of Phlebia brevispora.</title>
        <authorList>
            <person name="Buettner E."/>
        </authorList>
    </citation>
    <scope>NUCLEOTIDE SEQUENCE</scope>
    <source>
        <strain evidence="1">MPL23</strain>
    </source>
</reference>
<proteinExistence type="predicted"/>
<gene>
    <name evidence="1" type="ORF">NM688_g5403</name>
</gene>
<protein>
    <submittedName>
        <fullName evidence="1">Uncharacterized protein</fullName>
    </submittedName>
</protein>
<organism evidence="1 2">
    <name type="scientific">Phlebia brevispora</name>
    <dbReference type="NCBI Taxonomy" id="194682"/>
    <lineage>
        <taxon>Eukaryota</taxon>
        <taxon>Fungi</taxon>
        <taxon>Dikarya</taxon>
        <taxon>Basidiomycota</taxon>
        <taxon>Agaricomycotina</taxon>
        <taxon>Agaricomycetes</taxon>
        <taxon>Polyporales</taxon>
        <taxon>Meruliaceae</taxon>
        <taxon>Phlebia</taxon>
    </lineage>
</organism>
<accession>A0ACC1SVR9</accession>
<evidence type="ECO:0000313" key="1">
    <source>
        <dbReference type="EMBL" id="KAJ3547427.1"/>
    </source>
</evidence>
<name>A0ACC1SVR9_9APHY</name>
<evidence type="ECO:0000313" key="2">
    <source>
        <dbReference type="Proteomes" id="UP001148662"/>
    </source>
</evidence>
<dbReference type="Proteomes" id="UP001148662">
    <property type="component" value="Unassembled WGS sequence"/>
</dbReference>
<dbReference type="EMBL" id="JANHOG010000991">
    <property type="protein sequence ID" value="KAJ3547427.1"/>
    <property type="molecule type" value="Genomic_DNA"/>
</dbReference>
<sequence length="326" mass="35045">MRPLMNAYGLPTIIFTICAWLVDTRLAEAQDIGTLCTDSTLMDCLFILNSDFDLCVDLIPDFPSAGAFLAGNPGTTCNLFTSTGCQGNVWAVSTNVEDFSQVNFDGFTPKNNIQSYFCSSGPATTVPGDIPRIEKYNLISMRMEILNRAGYKWMASAVQRHTGNIFIREVGSIGQQMCRIDIKESMHNQPGKVHSSLASSTLLNAMKVPVLAVGLFSLLTLILPVGAQTVIATVCSAPVIVDCISFQANVAGECINMLDDDGVPLLTNSQVGAFFPVAPGFCNLYSGPDCGGDEWILGTTISDFSKLSFDGATALNNVMSFRCFTS</sequence>